<reference evidence="2 3" key="1">
    <citation type="journal article" date="2013" name="Genome Announc.">
        <title>Draft Genome Sequence of Holospora undulata Strain HU1, a Micronucleus-Specific Symbiont of the Ciliate Paramecium caudatum.</title>
        <authorList>
            <person name="Dohra H."/>
            <person name="Suzuki H."/>
            <person name="Suzuki T."/>
            <person name="Tanaka K."/>
            <person name="Fujishima M."/>
        </authorList>
    </citation>
    <scope>NUCLEOTIDE SEQUENCE [LARGE SCALE GENOMIC DNA]</scope>
    <source>
        <strain evidence="2 3">HU1</strain>
    </source>
</reference>
<sequence precursor="true">MRLFWLLVCLLSVQAFSNAEGSEKFLKDFLNEKIESTECIDYRKIAQCLHDLCKDEKGDSLSYSLLKEARKDIVQRVFERVSVLSSSKIDVFFELIPDQLKSNFVYCSFYRANRHQKSFSAQPAELTKKPLALLFDFSDEAFNFLISSFKKPCWCERENFEKFSSFIKYSGVGHFNCVFENERLRKELIPYLEESFFVLFKCGYETSVIDVLTENQYSFMKNEKVLSVCFEAIDQLDDRVKSRWIEVMSKSAPIFFRYLNFKKNLEKLEKESPRLIWNSLNHLSKEGVPLNAIFRIFKGKDLECLMQIIKDKKANEYSCFSYQKTQDDLLTKMFIEDHKSFLFYLNFTKMSFEDFPETFKETLGEKLEYNFYFLNSLPDELKNFHKKLVESLPESKTVNQRMIKRVEG</sequence>
<accession>A0A061JJ10</accession>
<proteinExistence type="predicted"/>
<dbReference type="AlphaFoldDB" id="A0A061JJ10"/>
<evidence type="ECO:0000313" key="3">
    <source>
        <dbReference type="Proteomes" id="UP000026922"/>
    </source>
</evidence>
<dbReference type="RefSeq" id="WP_006296197.1">
    <property type="nucleotide sequence ID" value="NZ_ARPM03000029.1"/>
</dbReference>
<feature type="signal peptide" evidence="1">
    <location>
        <begin position="1"/>
        <end position="21"/>
    </location>
</feature>
<comment type="caution">
    <text evidence="2">The sequence shown here is derived from an EMBL/GenBank/DDBJ whole genome shotgun (WGS) entry which is preliminary data.</text>
</comment>
<protein>
    <submittedName>
        <fullName evidence="2">Uncharacterized protein</fullName>
    </submittedName>
</protein>
<gene>
    <name evidence="2" type="ORF">K737_300061</name>
</gene>
<feature type="chain" id="PRO_5001601814" evidence="1">
    <location>
        <begin position="22"/>
        <end position="408"/>
    </location>
</feature>
<keyword evidence="3" id="KW-1185">Reference proteome</keyword>
<dbReference type="Proteomes" id="UP000026922">
    <property type="component" value="Unassembled WGS sequence"/>
</dbReference>
<name>A0A061JJ10_9PROT</name>
<dbReference type="EMBL" id="ARPM03000029">
    <property type="protein sequence ID" value="ETZ05499.1"/>
    <property type="molecule type" value="Genomic_DNA"/>
</dbReference>
<keyword evidence="1" id="KW-0732">Signal</keyword>
<evidence type="ECO:0000256" key="1">
    <source>
        <dbReference type="SAM" id="SignalP"/>
    </source>
</evidence>
<evidence type="ECO:0000313" key="2">
    <source>
        <dbReference type="EMBL" id="ETZ05499.1"/>
    </source>
</evidence>
<organism evidence="2 3">
    <name type="scientific">Holospora undulata HU1</name>
    <dbReference type="NCBI Taxonomy" id="1321371"/>
    <lineage>
        <taxon>Bacteria</taxon>
        <taxon>Pseudomonadati</taxon>
        <taxon>Pseudomonadota</taxon>
        <taxon>Alphaproteobacteria</taxon>
        <taxon>Holosporales</taxon>
        <taxon>Holosporaceae</taxon>
        <taxon>Holospora</taxon>
    </lineage>
</organism>